<sequence>MEQGKWHQMGTDELAQSFQGSLETGLTPEEAADRLSRFGRKELTEGKKASPWKLFFGQFKDFMVLVLIGATLISGLLGEYLDAITIVAIIVINAVLGFVQEYRAEKSLRALKALSAPAAKVMRGSTVIV</sequence>
<feature type="non-terminal residue" evidence="3">
    <location>
        <position position="129"/>
    </location>
</feature>
<keyword evidence="1" id="KW-0472">Membrane</keyword>
<accession>A0ABS7CGV5</accession>
<dbReference type="Gene3D" id="1.20.1110.10">
    <property type="entry name" value="Calcium-transporting ATPase, transmembrane domain"/>
    <property type="match status" value="1"/>
</dbReference>
<dbReference type="SUPFAM" id="SSF81665">
    <property type="entry name" value="Calcium ATPase, transmembrane domain M"/>
    <property type="match status" value="1"/>
</dbReference>
<evidence type="ECO:0000313" key="3">
    <source>
        <dbReference type="EMBL" id="MBW7460047.1"/>
    </source>
</evidence>
<name>A0ABS7CGV5_9BACL</name>
<dbReference type="SMART" id="SM00831">
    <property type="entry name" value="Cation_ATPase_N"/>
    <property type="match status" value="1"/>
</dbReference>
<organism evidence="3 4">
    <name type="scientific">Paenibacillus sepulcri</name>
    <dbReference type="NCBI Taxonomy" id="359917"/>
    <lineage>
        <taxon>Bacteria</taxon>
        <taxon>Bacillati</taxon>
        <taxon>Bacillota</taxon>
        <taxon>Bacilli</taxon>
        <taxon>Bacillales</taxon>
        <taxon>Paenibacillaceae</taxon>
        <taxon>Paenibacillus</taxon>
    </lineage>
</organism>
<gene>
    <name evidence="3" type="ORF">K0U00_38895</name>
</gene>
<dbReference type="Pfam" id="PF00690">
    <property type="entry name" value="Cation_ATPase_N"/>
    <property type="match status" value="1"/>
</dbReference>
<protein>
    <submittedName>
        <fullName evidence="3">ATPase</fullName>
    </submittedName>
</protein>
<keyword evidence="1" id="KW-0812">Transmembrane</keyword>
<keyword evidence="1" id="KW-1133">Transmembrane helix</keyword>
<evidence type="ECO:0000259" key="2">
    <source>
        <dbReference type="SMART" id="SM00831"/>
    </source>
</evidence>
<feature type="transmembrane region" description="Helical" evidence="1">
    <location>
        <begin position="54"/>
        <end position="74"/>
    </location>
</feature>
<dbReference type="InterPro" id="IPR023298">
    <property type="entry name" value="ATPase_P-typ_TM_dom_sf"/>
</dbReference>
<dbReference type="InterPro" id="IPR004014">
    <property type="entry name" value="ATPase_P-typ_cation-transptr_N"/>
</dbReference>
<evidence type="ECO:0000313" key="4">
    <source>
        <dbReference type="Proteomes" id="UP001519887"/>
    </source>
</evidence>
<reference evidence="3 4" key="1">
    <citation type="submission" date="2021-07" db="EMBL/GenBank/DDBJ databases">
        <title>Paenibacillus radiodurans sp. nov., isolated from the southeastern edge of Tengger Desert.</title>
        <authorList>
            <person name="Zhang G."/>
        </authorList>
    </citation>
    <scope>NUCLEOTIDE SEQUENCE [LARGE SCALE GENOMIC DNA]</scope>
    <source>
        <strain evidence="3 4">CCM 7311</strain>
    </source>
</reference>
<evidence type="ECO:0000256" key="1">
    <source>
        <dbReference type="SAM" id="Phobius"/>
    </source>
</evidence>
<dbReference type="Proteomes" id="UP001519887">
    <property type="component" value="Unassembled WGS sequence"/>
</dbReference>
<dbReference type="PANTHER" id="PTHR42861">
    <property type="entry name" value="CALCIUM-TRANSPORTING ATPASE"/>
    <property type="match status" value="1"/>
</dbReference>
<dbReference type="Gene3D" id="2.70.150.10">
    <property type="entry name" value="Calcium-transporting ATPase, cytoplasmic transduction domain A"/>
    <property type="match status" value="1"/>
</dbReference>
<comment type="caution">
    <text evidence="3">The sequence shown here is derived from an EMBL/GenBank/DDBJ whole genome shotgun (WGS) entry which is preliminary data.</text>
</comment>
<feature type="transmembrane region" description="Helical" evidence="1">
    <location>
        <begin position="80"/>
        <end position="99"/>
    </location>
</feature>
<feature type="domain" description="Cation-transporting P-type ATPase N-terminal" evidence="2">
    <location>
        <begin position="5"/>
        <end position="79"/>
    </location>
</feature>
<dbReference type="EMBL" id="JAHZIK010001985">
    <property type="protein sequence ID" value="MBW7460047.1"/>
    <property type="molecule type" value="Genomic_DNA"/>
</dbReference>
<proteinExistence type="predicted"/>
<keyword evidence="4" id="KW-1185">Reference proteome</keyword>